<dbReference type="EMBL" id="QLTW01000198">
    <property type="protein sequence ID" value="MBT9145854.1"/>
    <property type="molecule type" value="Genomic_DNA"/>
</dbReference>
<evidence type="ECO:0000313" key="1">
    <source>
        <dbReference type="EMBL" id="MBT9145854.1"/>
    </source>
</evidence>
<evidence type="ECO:0000313" key="2">
    <source>
        <dbReference type="Proteomes" id="UP000811545"/>
    </source>
</evidence>
<accession>A0A9E2BMT3</accession>
<dbReference type="Gene3D" id="3.60.21.10">
    <property type="match status" value="1"/>
</dbReference>
<protein>
    <recommendedName>
        <fullName evidence="3">Calcineurin-like phosphoesterase domain-containing protein</fullName>
    </recommendedName>
</protein>
<dbReference type="AlphaFoldDB" id="A0A9E2BMT3"/>
<name>A0A9E2BMT3_PSYF1</name>
<reference evidence="1 2" key="1">
    <citation type="journal article" date="2021" name="bioRxiv">
        <title>Unique metabolic strategies in Hadean analogues reveal hints for primordial physiology.</title>
        <authorList>
            <person name="Nobu M.K."/>
            <person name="Nakai R."/>
            <person name="Tamazawa S."/>
            <person name="Mori H."/>
            <person name="Toyoda A."/>
            <person name="Ijiri A."/>
            <person name="Suzuki S."/>
            <person name="Kurokawa K."/>
            <person name="Kamagata Y."/>
            <person name="Tamaki H."/>
        </authorList>
    </citation>
    <scope>NUCLEOTIDE SEQUENCE [LARGE SCALE GENOMIC DNA]</scope>
    <source>
        <strain evidence="1">BS525</strain>
    </source>
</reference>
<sequence>MKYLSYKYSPDIKRMYILPLSDTHFGDPTTNIKKLRGYLEWVREKDARIILNGDIFNLSDVAGREDADMLNPNEQLDIAVDIFYPYKDLMLGVTEGNHDRKLRKETQFDIVHEFCQRLNIIDKYDRTSVLVKLSFGRDYKGRTIHYHLYTTHGWGAGRTKGSKVNNMGLVSTTFPLFDVYITSHSHFTVGYQDIVKIPRDNRDGEIIERKRTFISSGCFVNSEYGERLGYSAVKQGTVRVRLDGTRKDIHFSM</sequence>
<dbReference type="SUPFAM" id="SSF56300">
    <property type="entry name" value="Metallo-dependent phosphatases"/>
    <property type="match status" value="1"/>
</dbReference>
<dbReference type="Proteomes" id="UP000811545">
    <property type="component" value="Unassembled WGS sequence"/>
</dbReference>
<proteinExistence type="predicted"/>
<comment type="caution">
    <text evidence="1">The sequence shown here is derived from an EMBL/GenBank/DDBJ whole genome shotgun (WGS) entry which is preliminary data.</text>
</comment>
<organism evidence="1 2">
    <name type="scientific">Psychracetigena formicireducens</name>
    <dbReference type="NCBI Taxonomy" id="2986056"/>
    <lineage>
        <taxon>Bacteria</taxon>
        <taxon>Bacillati</taxon>
        <taxon>Candidatus Lithacetigenota</taxon>
        <taxon>Candidatus Psychracetigena</taxon>
    </lineage>
</organism>
<gene>
    <name evidence="1" type="ORF">DDT42_01731</name>
</gene>
<evidence type="ECO:0008006" key="3">
    <source>
        <dbReference type="Google" id="ProtNLM"/>
    </source>
</evidence>
<dbReference type="InterPro" id="IPR029052">
    <property type="entry name" value="Metallo-depent_PP-like"/>
</dbReference>